<dbReference type="PROSITE" id="PS50206">
    <property type="entry name" value="RHODANESE_3"/>
    <property type="match status" value="1"/>
</dbReference>
<dbReference type="STRING" id="681398.PJIAN_3398"/>
<proteinExistence type="predicted"/>
<evidence type="ECO:0000313" key="2">
    <source>
        <dbReference type="EMBL" id="GAT63086.1"/>
    </source>
</evidence>
<name>A0A170ZWM2_9BACT</name>
<accession>A0A170ZWM2</accession>
<gene>
    <name evidence="2" type="ORF">PJIAN_3398</name>
</gene>
<keyword evidence="2" id="KW-0808">Transferase</keyword>
<dbReference type="CDD" id="cd00158">
    <property type="entry name" value="RHOD"/>
    <property type="match status" value="1"/>
</dbReference>
<dbReference type="EMBL" id="BDCR01000003">
    <property type="protein sequence ID" value="GAT63086.1"/>
    <property type="molecule type" value="Genomic_DNA"/>
</dbReference>
<reference evidence="3" key="1">
    <citation type="submission" date="2016-04" db="EMBL/GenBank/DDBJ databases">
        <title>Draft genome sequence of Paludibacter jiangxiensis strain NM7.</title>
        <authorList>
            <person name="Qiu Y."/>
            <person name="Matsuura N."/>
            <person name="Ohashi A."/>
            <person name="Tourlousse M.D."/>
            <person name="Sekiguchi Y."/>
        </authorList>
    </citation>
    <scope>NUCLEOTIDE SEQUENCE [LARGE SCALE GENOMIC DNA]</scope>
    <source>
        <strain evidence="3">NM7</strain>
    </source>
</reference>
<feature type="domain" description="Rhodanese" evidence="1">
    <location>
        <begin position="55"/>
        <end position="145"/>
    </location>
</feature>
<reference evidence="3" key="2">
    <citation type="journal article" date="2017" name="Genome Announc.">
        <title>Draft genome sequence of Paludibacter jiangxiensis NM7(T), a propionate-producing fermentative bacterium.</title>
        <authorList>
            <person name="Qiu Y.-L."/>
            <person name="Tourlousse D.M."/>
            <person name="Matsuura N."/>
            <person name="Ohashi A."/>
            <person name="Sekiguchi Y."/>
        </authorList>
    </citation>
    <scope>NUCLEOTIDE SEQUENCE [LARGE SCALE GENOMIC DNA]</scope>
    <source>
        <strain evidence="3">NM7</strain>
    </source>
</reference>
<protein>
    <submittedName>
        <fullName evidence="2">Rhodanese-related sulfurtransferase</fullName>
    </submittedName>
</protein>
<dbReference type="Proteomes" id="UP000076586">
    <property type="component" value="Unassembled WGS sequence"/>
</dbReference>
<evidence type="ECO:0000259" key="1">
    <source>
        <dbReference type="PROSITE" id="PS50206"/>
    </source>
</evidence>
<organism evidence="2 3">
    <name type="scientific">Paludibacter jiangxiensis</name>
    <dbReference type="NCBI Taxonomy" id="681398"/>
    <lineage>
        <taxon>Bacteria</taxon>
        <taxon>Pseudomonadati</taxon>
        <taxon>Bacteroidota</taxon>
        <taxon>Bacteroidia</taxon>
        <taxon>Bacteroidales</taxon>
        <taxon>Paludibacteraceae</taxon>
        <taxon>Paludibacter</taxon>
    </lineage>
</organism>
<dbReference type="GO" id="GO:0016740">
    <property type="term" value="F:transferase activity"/>
    <property type="evidence" value="ECO:0007669"/>
    <property type="project" value="UniProtKB-KW"/>
</dbReference>
<dbReference type="SUPFAM" id="SSF52821">
    <property type="entry name" value="Rhodanese/Cell cycle control phosphatase"/>
    <property type="match status" value="1"/>
</dbReference>
<dbReference type="Pfam" id="PF00581">
    <property type="entry name" value="Rhodanese"/>
    <property type="match status" value="1"/>
</dbReference>
<dbReference type="PANTHER" id="PTHR45431">
    <property type="entry name" value="RHODANESE-LIKE DOMAIN-CONTAINING PROTEIN 15, CHLOROPLASTIC"/>
    <property type="match status" value="1"/>
</dbReference>
<dbReference type="Gene3D" id="3.40.250.10">
    <property type="entry name" value="Rhodanese-like domain"/>
    <property type="match status" value="1"/>
</dbReference>
<keyword evidence="3" id="KW-1185">Reference proteome</keyword>
<dbReference type="InterPro" id="IPR001763">
    <property type="entry name" value="Rhodanese-like_dom"/>
</dbReference>
<comment type="caution">
    <text evidence="2">The sequence shown here is derived from an EMBL/GenBank/DDBJ whole genome shotgun (WGS) entry which is preliminary data.</text>
</comment>
<dbReference type="InterPro" id="IPR036873">
    <property type="entry name" value="Rhodanese-like_dom_sf"/>
</dbReference>
<dbReference type="PANTHER" id="PTHR45431:SF3">
    <property type="entry name" value="RHODANESE-LIKE DOMAIN-CONTAINING PROTEIN 15, CHLOROPLASTIC"/>
    <property type="match status" value="1"/>
</dbReference>
<sequence length="145" mass="16036">MPGQFFYTPTIMSRIITFFTASILLFICALSLNAQQNQKGRTDLSVSQFKEYLAKNPSVTLLDVRTPEEFAAGHLKNAVNIPVNDPDFDAKVSKFDKTKAVMVYCRSGHRSVVASGKLLTLGFVSILNLEKGINSWQAAGENVFK</sequence>
<dbReference type="InterPro" id="IPR052367">
    <property type="entry name" value="Thiosulfate_ST/Rhodanese-like"/>
</dbReference>
<dbReference type="AlphaFoldDB" id="A0A170ZWM2"/>
<evidence type="ECO:0000313" key="3">
    <source>
        <dbReference type="Proteomes" id="UP000076586"/>
    </source>
</evidence>
<dbReference type="SMART" id="SM00450">
    <property type="entry name" value="RHOD"/>
    <property type="match status" value="1"/>
</dbReference>